<dbReference type="GO" id="GO:0004519">
    <property type="term" value="F:endonuclease activity"/>
    <property type="evidence" value="ECO:0007669"/>
    <property type="project" value="InterPro"/>
</dbReference>
<comment type="caution">
    <text evidence="3">The sequence shown here is derived from an EMBL/GenBank/DDBJ whole genome shotgun (WGS) entry which is preliminary data.</text>
</comment>
<proteinExistence type="inferred from homology"/>
<dbReference type="Proteomes" id="UP000181873">
    <property type="component" value="Unassembled WGS sequence"/>
</dbReference>
<dbReference type="RefSeq" id="WP_048530282.1">
    <property type="nucleotide sequence ID" value="NZ_CBCSIO010000024.1"/>
</dbReference>
<dbReference type="Pfam" id="PF04466">
    <property type="entry name" value="Terminase_3"/>
    <property type="match status" value="1"/>
</dbReference>
<dbReference type="HAMAP" id="MF_04145">
    <property type="entry name" value="TERL_SPP1"/>
    <property type="match status" value="1"/>
</dbReference>
<organism evidence="3 4">
    <name type="scientific">Bacillus albus</name>
    <dbReference type="NCBI Taxonomy" id="2026189"/>
    <lineage>
        <taxon>Bacteria</taxon>
        <taxon>Bacillati</taxon>
        <taxon>Bacillota</taxon>
        <taxon>Bacilli</taxon>
        <taxon>Bacillales</taxon>
        <taxon>Bacillaceae</taxon>
        <taxon>Bacillus</taxon>
        <taxon>Bacillus cereus group</taxon>
    </lineage>
</organism>
<evidence type="ECO:0000259" key="1">
    <source>
        <dbReference type="Pfam" id="PF04466"/>
    </source>
</evidence>
<gene>
    <name evidence="3" type="ORF">BAU25_15695</name>
</gene>
<feature type="domain" description="Phage terminase large subunit N-terminal" evidence="1">
    <location>
        <begin position="29"/>
        <end position="231"/>
    </location>
</feature>
<evidence type="ECO:0000313" key="3">
    <source>
        <dbReference type="EMBL" id="OJD61300.1"/>
    </source>
</evidence>
<dbReference type="PANTHER" id="PTHR39184:SF1">
    <property type="entry name" value="PBSX PHAGE TERMINASE LARGE SUBUNIT"/>
    <property type="match status" value="1"/>
</dbReference>
<dbReference type="GO" id="GO:0016887">
    <property type="term" value="F:ATP hydrolysis activity"/>
    <property type="evidence" value="ECO:0007669"/>
    <property type="project" value="InterPro"/>
</dbReference>
<reference evidence="3 4" key="1">
    <citation type="submission" date="2016-06" db="EMBL/GenBank/DDBJ databases">
        <title>First insights into the genetic diversity and population structure of in the Bacillus cereus group bacteria from diverse marine environments.</title>
        <authorList>
            <person name="Liu Y."/>
            <person name="Lai Q."/>
            <person name="Shao Z."/>
        </authorList>
    </citation>
    <scope>NUCLEOTIDE SEQUENCE [LARGE SCALE GENOMIC DNA]</scope>
    <source>
        <strain evidence="3 4">N35-10-2</strain>
    </source>
</reference>
<dbReference type="GO" id="GO:0005524">
    <property type="term" value="F:ATP binding"/>
    <property type="evidence" value="ECO:0007669"/>
    <property type="project" value="InterPro"/>
</dbReference>
<evidence type="ECO:0000259" key="2">
    <source>
        <dbReference type="Pfam" id="PF17288"/>
    </source>
</evidence>
<dbReference type="InterPro" id="IPR052380">
    <property type="entry name" value="Viral_DNA_packaging_terminase"/>
</dbReference>
<sequence length="425" mass="49371">MSKKQIDEILPPAFHQVWLARKCESILKIVCKGGRGSGKSTDISICIVMDLIQFPITVLCIRKVKDTIRESCYEQIKEAIEILGVEHLFRFKESPMEIIYKPRGNKMIFRGADDLAKIKSIKIAKYPVAIAWFEELAEFKLEEDVSTIEKSILRKELPNGLRYKMYYSYNPPKRKQSWVNKKFETQFKPKNTFVHHSTYHDNPHISKHFVEEAEETKRLKPQQYEHEYEGKPTGSGVVPFSNLTFRRITDKEIKTFDNIRQGIDWGYGNDALSFGRMHYDKTRRKLYIFGEIHGVKISNRSLAEKIKKLGWDDVEIIADSSEPKSIDEMKNDHDIKKIKGAVKGPGSVEYGEKWLDDLKEIIIDPERCPKTAGEFENIDYEVDKDGNPKNRLQDKDNHSIDMPRYACEDNMSKRKVVMGGKVKRV</sequence>
<name>A0A1J9UCB7_9BACI</name>
<protein>
    <submittedName>
        <fullName evidence="3">Terminase</fullName>
    </submittedName>
</protein>
<dbReference type="NCBIfam" id="TIGR01547">
    <property type="entry name" value="phage_term_2"/>
    <property type="match status" value="1"/>
</dbReference>
<dbReference type="Pfam" id="PF17288">
    <property type="entry name" value="Terminase_3C"/>
    <property type="match status" value="1"/>
</dbReference>
<evidence type="ECO:0000313" key="4">
    <source>
        <dbReference type="Proteomes" id="UP000181873"/>
    </source>
</evidence>
<dbReference type="AlphaFoldDB" id="A0A1J9UCB7"/>
<dbReference type="Gene3D" id="3.30.420.280">
    <property type="match status" value="1"/>
</dbReference>
<dbReference type="InterPro" id="IPR006437">
    <property type="entry name" value="Phage_terminase_lsu"/>
</dbReference>
<dbReference type="EMBL" id="MAOE01000102">
    <property type="protein sequence ID" value="OJD61300.1"/>
    <property type="molecule type" value="Genomic_DNA"/>
</dbReference>
<dbReference type="InterPro" id="IPR035413">
    <property type="entry name" value="Terminase_L_C"/>
</dbReference>
<feature type="domain" description="Phage terminase large subunit C-terminal" evidence="2">
    <location>
        <begin position="264"/>
        <end position="409"/>
    </location>
</feature>
<dbReference type="InterPro" id="IPR044269">
    <property type="entry name" value="Terminase_large_su_SPP1-like"/>
</dbReference>
<dbReference type="InterPro" id="IPR027417">
    <property type="entry name" value="P-loop_NTPase"/>
</dbReference>
<dbReference type="InterPro" id="IPR035412">
    <property type="entry name" value="Terminase_L_N"/>
</dbReference>
<accession>A0A1J9UCB7</accession>
<dbReference type="Gene3D" id="3.40.50.300">
    <property type="entry name" value="P-loop containing nucleotide triphosphate hydrolases"/>
    <property type="match status" value="1"/>
</dbReference>
<dbReference type="PANTHER" id="PTHR39184">
    <property type="match status" value="1"/>
</dbReference>